<organism evidence="2 3">
    <name type="scientific">Turicibacter faecis</name>
    <dbReference type="NCBI Taxonomy" id="2963365"/>
    <lineage>
        <taxon>Bacteria</taxon>
        <taxon>Bacillati</taxon>
        <taxon>Bacillota</taxon>
        <taxon>Erysipelotrichia</taxon>
        <taxon>Erysipelotrichales</taxon>
        <taxon>Turicibacteraceae</taxon>
        <taxon>Turicibacter</taxon>
    </lineage>
</organism>
<dbReference type="Pfam" id="PF09586">
    <property type="entry name" value="YfhO"/>
    <property type="match status" value="2"/>
</dbReference>
<dbReference type="InterPro" id="IPR018580">
    <property type="entry name" value="Uncharacterised_YfhO"/>
</dbReference>
<evidence type="ECO:0008006" key="4">
    <source>
        <dbReference type="Google" id="ProtNLM"/>
    </source>
</evidence>
<name>A0ABM8IFH0_9FIRM</name>
<dbReference type="PANTHER" id="PTHR38454">
    <property type="entry name" value="INTEGRAL MEMBRANE PROTEIN-RELATED"/>
    <property type="match status" value="1"/>
</dbReference>
<keyword evidence="3" id="KW-1185">Reference proteome</keyword>
<evidence type="ECO:0000256" key="1">
    <source>
        <dbReference type="SAM" id="Phobius"/>
    </source>
</evidence>
<protein>
    <recommendedName>
        <fullName evidence="4">YfhO family protein</fullName>
    </recommendedName>
</protein>
<feature type="transmembrane region" description="Helical" evidence="1">
    <location>
        <begin position="168"/>
        <end position="188"/>
    </location>
</feature>
<keyword evidence="1" id="KW-1133">Transmembrane helix</keyword>
<accession>A0ABM8IFH0</accession>
<reference evidence="2" key="1">
    <citation type="journal article" date="2024" name="Int. J. Syst. Evol. Microbiol.">
        <title>Turicibacter faecis sp. nov., isolated from faeces of heart failure mouse model.</title>
        <authorList>
            <person name="Imamura Y."/>
            <person name="Motooka D."/>
            <person name="Nakajima Y."/>
            <person name="Ito S."/>
            <person name="Kitakaze M."/>
            <person name="Iida T."/>
            <person name="Nakamura S."/>
        </authorList>
    </citation>
    <scope>NUCLEOTIDE SEQUENCE</scope>
    <source>
        <strain evidence="2">TC023</strain>
    </source>
</reference>
<sequence length="530" mass="60568">MTLSSLLLFCIKGLFPPLNDRFTESLNIFSVDVSIVALYQSVIVMLMLPQAIKGMRKEVRRIVLFSYSVTLFIVFVTQSLELVNITSLAPLNTNVLSILLILFNSLLAAYSFNHPLQLDTRLLRKTSSVLKVGLISLLAVILIFEVRLGGEESLSPFLSEIGRGFTLLSPYFMLGLAMILLINAYTFIMINLFKRDLKVGLHLTILILTVECVSVAYIYFATDMDKSYFASHYIKDNDSIGNKTYAVADYLQTMDSDFYRIINSYEVQYNEPLYQNYNGFSIANPYLIVSSQDVSWMLDRKVEESLSISPTDYMLTTALSAKYYFTPDYETQLPGYEYYDRIEGITIFKNNYFLPVGTSSPFYMLKSDFNQLSRAQQHYVFLKAIILDDEEFANRYHLERLDINDIEKNPGEIQYFDAAAIRQQLGVENVRYSQNRIMHDYVISEPKLITYTIPYNKGWKAYANGKQIPLYEVNNGFIGIGLLEGGTYEVELIYSSPGVIIGCVLSGITILIILSTFSYRYSRRLKIVSN</sequence>
<feature type="transmembrane region" description="Helical" evidence="1">
    <location>
        <begin position="95"/>
        <end position="116"/>
    </location>
</feature>
<dbReference type="PANTHER" id="PTHR38454:SF1">
    <property type="entry name" value="INTEGRAL MEMBRANE PROTEIN"/>
    <property type="match status" value="1"/>
</dbReference>
<feature type="transmembrane region" description="Helical" evidence="1">
    <location>
        <begin position="29"/>
        <end position="50"/>
    </location>
</feature>
<feature type="transmembrane region" description="Helical" evidence="1">
    <location>
        <begin position="499"/>
        <end position="519"/>
    </location>
</feature>
<keyword evidence="1" id="KW-0472">Membrane</keyword>
<keyword evidence="1" id="KW-0812">Transmembrane</keyword>
<feature type="transmembrane region" description="Helical" evidence="1">
    <location>
        <begin position="200"/>
        <end position="220"/>
    </location>
</feature>
<proteinExistence type="predicted"/>
<gene>
    <name evidence="2" type="ORF">T23_01090</name>
</gene>
<evidence type="ECO:0000313" key="3">
    <source>
        <dbReference type="Proteomes" id="UP001432099"/>
    </source>
</evidence>
<feature type="transmembrane region" description="Helical" evidence="1">
    <location>
        <begin position="62"/>
        <end position="83"/>
    </location>
</feature>
<dbReference type="EMBL" id="AP028127">
    <property type="protein sequence ID" value="BEH90007.1"/>
    <property type="molecule type" value="Genomic_DNA"/>
</dbReference>
<feature type="transmembrane region" description="Helical" evidence="1">
    <location>
        <begin position="128"/>
        <end position="148"/>
    </location>
</feature>
<dbReference type="Proteomes" id="UP001432099">
    <property type="component" value="Chromosome"/>
</dbReference>
<evidence type="ECO:0000313" key="2">
    <source>
        <dbReference type="EMBL" id="BEH90007.1"/>
    </source>
</evidence>